<proteinExistence type="predicted"/>
<dbReference type="Proteomes" id="UP000214673">
    <property type="component" value="Unassembled WGS sequence"/>
</dbReference>
<evidence type="ECO:0000256" key="3">
    <source>
        <dbReference type="ARBA" id="ARBA00022989"/>
    </source>
</evidence>
<feature type="transmembrane region" description="Helical" evidence="5">
    <location>
        <begin position="166"/>
        <end position="187"/>
    </location>
</feature>
<keyword evidence="2 5" id="KW-0812">Transmembrane</keyword>
<protein>
    <submittedName>
        <fullName evidence="8">MFS transporter</fullName>
    </submittedName>
</protein>
<feature type="transmembrane region" description="Helical" evidence="5">
    <location>
        <begin position="365"/>
        <end position="387"/>
    </location>
</feature>
<dbReference type="OrthoDB" id="9800416at2"/>
<feature type="transmembrane region" description="Helical" evidence="5">
    <location>
        <begin position="41"/>
        <end position="64"/>
    </location>
</feature>
<reference evidence="9" key="2">
    <citation type="submission" date="2016-11" db="EMBL/GenBank/DDBJ databases">
        <title>Comparison of Traditional DNA-DNA Hybridization with In Silico Genomic Analysis.</title>
        <authorList>
            <person name="Nicholson A.C."/>
            <person name="Humrighouse B.W."/>
            <person name="Graziano J."/>
            <person name="Lasker B."/>
            <person name="Whitney A.M."/>
            <person name="Mcquiston J.R."/>
            <person name="Bell M."/>
        </authorList>
    </citation>
    <scope>NUCLEOTIDE SEQUENCE [LARGE SCALE GENOMIC DNA]</scope>
    <source>
        <strain evidence="9">H2381</strain>
    </source>
</reference>
<evidence type="ECO:0000256" key="4">
    <source>
        <dbReference type="ARBA" id="ARBA00023136"/>
    </source>
</evidence>
<evidence type="ECO:0000313" key="9">
    <source>
        <dbReference type="Proteomes" id="UP000196640"/>
    </source>
</evidence>
<evidence type="ECO:0000256" key="1">
    <source>
        <dbReference type="ARBA" id="ARBA00004141"/>
    </source>
</evidence>
<comment type="caution">
    <text evidence="8">The sequence shown here is derived from an EMBL/GenBank/DDBJ whole genome shotgun (WGS) entry which is preliminary data.</text>
</comment>
<dbReference type="InterPro" id="IPR020846">
    <property type="entry name" value="MFS_dom"/>
</dbReference>
<dbReference type="PROSITE" id="PS00216">
    <property type="entry name" value="SUGAR_TRANSPORT_1"/>
    <property type="match status" value="1"/>
</dbReference>
<dbReference type="AlphaFoldDB" id="A0A212AHQ9"/>
<feature type="transmembrane region" description="Helical" evidence="5">
    <location>
        <begin position="399"/>
        <end position="422"/>
    </location>
</feature>
<feature type="transmembrane region" description="Helical" evidence="5">
    <location>
        <begin position="79"/>
        <end position="101"/>
    </location>
</feature>
<evidence type="ECO:0000313" key="10">
    <source>
        <dbReference type="Proteomes" id="UP000214673"/>
    </source>
</evidence>
<dbReference type="InterPro" id="IPR005829">
    <property type="entry name" value="Sugar_transporter_CS"/>
</dbReference>
<feature type="transmembrane region" description="Helical" evidence="5">
    <location>
        <begin position="340"/>
        <end position="359"/>
    </location>
</feature>
<evidence type="ECO:0000256" key="2">
    <source>
        <dbReference type="ARBA" id="ARBA00022692"/>
    </source>
</evidence>
<feature type="transmembrane region" description="Helical" evidence="5">
    <location>
        <begin position="193"/>
        <end position="217"/>
    </location>
</feature>
<dbReference type="Pfam" id="PF07690">
    <property type="entry name" value="MFS_1"/>
    <property type="match status" value="1"/>
</dbReference>
<name>A0A212AHQ9_9RHOB</name>
<reference evidence="8 10" key="1">
    <citation type="submission" date="2016-11" db="EMBL/GenBank/DDBJ databases">
        <title>Comparison of Traditional DNA-DNA Hybridization with In Silico Genomic Analysis.</title>
        <authorList>
            <person name="Nicholson A.C."/>
            <person name="Sammons S."/>
            <person name="Humrighouse B.W."/>
            <person name="Graziano J."/>
            <person name="Lasker B."/>
            <person name="Whitney A.M."/>
            <person name="Mcquiston J.R."/>
        </authorList>
    </citation>
    <scope>NUCLEOTIDE SEQUENCE [LARGE SCALE GENOMIC DNA]</scope>
    <source>
        <strain evidence="7 10">H1892</strain>
        <strain evidence="8">H2381</strain>
    </source>
</reference>
<dbReference type="STRING" id="366616.CG51_01605"/>
<keyword evidence="4 5" id="KW-0472">Membrane</keyword>
<keyword evidence="3 5" id="KW-1133">Transmembrane helix</keyword>
<evidence type="ECO:0000313" key="7">
    <source>
        <dbReference type="EMBL" id="OWJ76510.1"/>
    </source>
</evidence>
<dbReference type="EMBL" id="NIPX01000055">
    <property type="protein sequence ID" value="OWJ80955.1"/>
    <property type="molecule type" value="Genomic_DNA"/>
</dbReference>
<feature type="transmembrane region" description="Helical" evidence="5">
    <location>
        <begin position="428"/>
        <end position="448"/>
    </location>
</feature>
<dbReference type="GO" id="GO:0005886">
    <property type="term" value="C:plasma membrane"/>
    <property type="evidence" value="ECO:0007669"/>
    <property type="project" value="TreeGrafter"/>
</dbReference>
<dbReference type="PROSITE" id="PS50850">
    <property type="entry name" value="MFS"/>
    <property type="match status" value="1"/>
</dbReference>
<dbReference type="CDD" id="cd17365">
    <property type="entry name" value="MFS_PcaK_like"/>
    <property type="match status" value="1"/>
</dbReference>
<feature type="transmembrane region" description="Helical" evidence="5">
    <location>
        <begin position="108"/>
        <end position="127"/>
    </location>
</feature>
<gene>
    <name evidence="8" type="ORF">CDV52_20210</name>
    <name evidence="7" type="ORF">CDV53_08280</name>
</gene>
<feature type="transmembrane region" description="Helical" evidence="5">
    <location>
        <begin position="133"/>
        <end position="154"/>
    </location>
</feature>
<dbReference type="RefSeq" id="WP_035744228.1">
    <property type="nucleotide sequence ID" value="NZ_CALUEG010000016.1"/>
</dbReference>
<feature type="domain" description="Major facilitator superfamily (MFS) profile" evidence="6">
    <location>
        <begin position="43"/>
        <end position="451"/>
    </location>
</feature>
<dbReference type="Gene3D" id="1.20.1250.20">
    <property type="entry name" value="MFS general substrate transporter like domains"/>
    <property type="match status" value="1"/>
</dbReference>
<evidence type="ECO:0000259" key="6">
    <source>
        <dbReference type="PROSITE" id="PS50850"/>
    </source>
</evidence>
<feature type="transmembrane region" description="Helical" evidence="5">
    <location>
        <begin position="309"/>
        <end position="328"/>
    </location>
</feature>
<dbReference type="InterPro" id="IPR011701">
    <property type="entry name" value="MFS"/>
</dbReference>
<dbReference type="InterPro" id="IPR036259">
    <property type="entry name" value="MFS_trans_sf"/>
</dbReference>
<sequence length="451" mass="47301">MSDVTTADRLGPHATKTAAPYRQSAPATDIGASDQWSGLRIMIVGLCFLLNAIDGMDVVILSYIAPVLTTDWQLSPERLGIVFSASLAGMVVGCFFVAPLADHWGRRPLILTSLSIITACMLASGFARNVAELLVLRLVIGVGVGAILASMAAIAAEFAPVKERALAVSIMTAGYPLGAMLTGLAMAPLLPQFGWHMMLLGAGVISLIALPIVWLVLPESIDFLIRRQPRDALTQVNRVLTRLNHSPVATLPPRPAKAGKLNIGQIFAPNRIRATIALWVGIFMGFMSLYFVISWITKLASGAGLSLDNAIYVGAILNFGACLGTIAMGKLSTVFPQHRVGAIFLIVAAAMLVVFGTVVMPLPMVLINAFLMGVAIYGGFNAFYGLAASLYPAAVRSTGIGWAMGVGRFGAVVGPTFGGMLIGGGASLSTVMIVFAIPLIIAAIAATLSRH</sequence>
<comment type="subcellular location">
    <subcellularLocation>
        <location evidence="1">Membrane</location>
        <topology evidence="1">Multi-pass membrane protein</topology>
    </subcellularLocation>
</comment>
<keyword evidence="10" id="KW-1185">Reference proteome</keyword>
<dbReference type="EMBL" id="NIPV01000026">
    <property type="protein sequence ID" value="OWJ76510.1"/>
    <property type="molecule type" value="Genomic_DNA"/>
</dbReference>
<organism evidence="8 9">
    <name type="scientific">Haematobacter missouriensis</name>
    <dbReference type="NCBI Taxonomy" id="366616"/>
    <lineage>
        <taxon>Bacteria</taxon>
        <taxon>Pseudomonadati</taxon>
        <taxon>Pseudomonadota</taxon>
        <taxon>Alphaproteobacteria</taxon>
        <taxon>Rhodobacterales</taxon>
        <taxon>Paracoccaceae</taxon>
        <taxon>Haematobacter</taxon>
    </lineage>
</organism>
<dbReference type="PANTHER" id="PTHR23508:SF10">
    <property type="entry name" value="CARBOXYLIC ACID TRANSPORTER PROTEIN HOMOLOG"/>
    <property type="match status" value="1"/>
</dbReference>
<dbReference type="Proteomes" id="UP000196640">
    <property type="component" value="Unassembled WGS sequence"/>
</dbReference>
<evidence type="ECO:0000256" key="5">
    <source>
        <dbReference type="SAM" id="Phobius"/>
    </source>
</evidence>
<accession>A0A212AHQ9</accession>
<dbReference type="PROSITE" id="PS00217">
    <property type="entry name" value="SUGAR_TRANSPORT_2"/>
    <property type="match status" value="1"/>
</dbReference>
<evidence type="ECO:0000313" key="8">
    <source>
        <dbReference type="EMBL" id="OWJ80955.1"/>
    </source>
</evidence>
<feature type="transmembrane region" description="Helical" evidence="5">
    <location>
        <begin position="276"/>
        <end position="297"/>
    </location>
</feature>
<dbReference type="GO" id="GO:0046943">
    <property type="term" value="F:carboxylic acid transmembrane transporter activity"/>
    <property type="evidence" value="ECO:0007669"/>
    <property type="project" value="TreeGrafter"/>
</dbReference>
<dbReference type="PANTHER" id="PTHR23508">
    <property type="entry name" value="CARBOXYLIC ACID TRANSPORTER PROTEIN HOMOLOG"/>
    <property type="match status" value="1"/>
</dbReference>
<dbReference type="SUPFAM" id="SSF103473">
    <property type="entry name" value="MFS general substrate transporter"/>
    <property type="match status" value="1"/>
</dbReference>